<keyword evidence="3" id="KW-1133">Transmembrane helix</keyword>
<dbReference type="Gramene" id="rna-AYBTSS11_LOCUS17807">
    <property type="protein sequence ID" value="CAJ1958563.1"/>
    <property type="gene ID" value="gene-AYBTSS11_LOCUS17807"/>
</dbReference>
<keyword evidence="3" id="KW-0812">Transmembrane</keyword>
<gene>
    <name evidence="4" type="ORF">AYBTSS11_LOCUS17807</name>
</gene>
<organism evidence="4 5">
    <name type="scientific">Sphenostylis stenocarpa</name>
    <dbReference type="NCBI Taxonomy" id="92480"/>
    <lineage>
        <taxon>Eukaryota</taxon>
        <taxon>Viridiplantae</taxon>
        <taxon>Streptophyta</taxon>
        <taxon>Embryophyta</taxon>
        <taxon>Tracheophyta</taxon>
        <taxon>Spermatophyta</taxon>
        <taxon>Magnoliopsida</taxon>
        <taxon>eudicotyledons</taxon>
        <taxon>Gunneridae</taxon>
        <taxon>Pentapetalae</taxon>
        <taxon>rosids</taxon>
        <taxon>fabids</taxon>
        <taxon>Fabales</taxon>
        <taxon>Fabaceae</taxon>
        <taxon>Papilionoideae</taxon>
        <taxon>50 kb inversion clade</taxon>
        <taxon>NPAAA clade</taxon>
        <taxon>indigoferoid/millettioid clade</taxon>
        <taxon>Phaseoleae</taxon>
        <taxon>Sphenostylis</taxon>
    </lineage>
</organism>
<keyword evidence="3" id="KW-0472">Membrane</keyword>
<sequence length="110" mass="11916">MIYALDTIKRHHHSTPTASPPLTLPSLSSASPTDAASFAAKIIKFMKSNTHNVATALTQISKTTTIKAFVIDFFCTSAKEPASSMGIPIYYFFTSGAALLALFSYFPKLH</sequence>
<accession>A0AA86VJ05</accession>
<name>A0AA86VJ05_9FABA</name>
<reference evidence="4" key="1">
    <citation type="submission" date="2023-10" db="EMBL/GenBank/DDBJ databases">
        <authorList>
            <person name="Domelevo Entfellner J.-B."/>
        </authorList>
    </citation>
    <scope>NUCLEOTIDE SEQUENCE</scope>
</reference>
<dbReference type="InterPro" id="IPR050481">
    <property type="entry name" value="UDP-glycosyltransf_plant"/>
</dbReference>
<protein>
    <submittedName>
        <fullName evidence="4">Uncharacterized protein</fullName>
    </submittedName>
</protein>
<dbReference type="AlphaFoldDB" id="A0AA86VJ05"/>
<keyword evidence="2" id="KW-0808">Transferase</keyword>
<dbReference type="EMBL" id="OY731402">
    <property type="protein sequence ID" value="CAJ1958563.1"/>
    <property type="molecule type" value="Genomic_DNA"/>
</dbReference>
<evidence type="ECO:0000256" key="1">
    <source>
        <dbReference type="ARBA" id="ARBA00009995"/>
    </source>
</evidence>
<evidence type="ECO:0000256" key="3">
    <source>
        <dbReference type="SAM" id="Phobius"/>
    </source>
</evidence>
<dbReference type="Proteomes" id="UP001189624">
    <property type="component" value="Chromosome 5"/>
</dbReference>
<keyword evidence="5" id="KW-1185">Reference proteome</keyword>
<feature type="transmembrane region" description="Helical" evidence="3">
    <location>
        <begin position="89"/>
        <end position="106"/>
    </location>
</feature>
<proteinExistence type="inferred from homology"/>
<dbReference type="SUPFAM" id="SSF53756">
    <property type="entry name" value="UDP-Glycosyltransferase/glycogen phosphorylase"/>
    <property type="match status" value="1"/>
</dbReference>
<evidence type="ECO:0000256" key="2">
    <source>
        <dbReference type="ARBA" id="ARBA00022676"/>
    </source>
</evidence>
<evidence type="ECO:0000313" key="4">
    <source>
        <dbReference type="EMBL" id="CAJ1958563.1"/>
    </source>
</evidence>
<keyword evidence="2" id="KW-0328">Glycosyltransferase</keyword>
<comment type="similarity">
    <text evidence="1">Belongs to the UDP-glycosyltransferase family.</text>
</comment>
<dbReference type="GO" id="GO:0035251">
    <property type="term" value="F:UDP-glucosyltransferase activity"/>
    <property type="evidence" value="ECO:0007669"/>
    <property type="project" value="InterPro"/>
</dbReference>
<dbReference type="Gene3D" id="3.40.50.2000">
    <property type="entry name" value="Glycogen Phosphorylase B"/>
    <property type="match status" value="1"/>
</dbReference>
<dbReference type="PANTHER" id="PTHR48048">
    <property type="entry name" value="GLYCOSYLTRANSFERASE"/>
    <property type="match status" value="1"/>
</dbReference>
<dbReference type="PANTHER" id="PTHR48048:SF30">
    <property type="entry name" value="GLYCOSYLTRANSFERASE"/>
    <property type="match status" value="1"/>
</dbReference>
<evidence type="ECO:0000313" key="5">
    <source>
        <dbReference type="Proteomes" id="UP001189624"/>
    </source>
</evidence>